<keyword evidence="2" id="KW-0479">Metal-binding</keyword>
<dbReference type="NCBIfam" id="TIGR00486">
    <property type="entry name" value="YbgI_SA1388"/>
    <property type="match status" value="1"/>
</dbReference>
<dbReference type="Pfam" id="PF01784">
    <property type="entry name" value="DUF34_NIF3"/>
    <property type="match status" value="1"/>
</dbReference>
<evidence type="ECO:0000256" key="2">
    <source>
        <dbReference type="PIRSR" id="PIRSR602678-1"/>
    </source>
</evidence>
<feature type="binding site" evidence="2">
    <location>
        <position position="68"/>
    </location>
    <ligand>
        <name>a divalent metal cation</name>
        <dbReference type="ChEBI" id="CHEBI:60240"/>
        <label>1</label>
    </ligand>
</feature>
<keyword evidence="4" id="KW-1185">Reference proteome</keyword>
<reference evidence="3 4" key="1">
    <citation type="submission" date="2020-08" db="EMBL/GenBank/DDBJ databases">
        <authorList>
            <person name="Newling K."/>
            <person name="Davey J."/>
            <person name="Forrester S."/>
        </authorList>
    </citation>
    <scope>NUCLEOTIDE SEQUENCE [LARGE SCALE GENOMIC DNA]</scope>
    <source>
        <strain evidence="4">Crithidia deanei Carvalho (ATCC PRA-265)</strain>
    </source>
</reference>
<dbReference type="GO" id="GO:0046872">
    <property type="term" value="F:metal ion binding"/>
    <property type="evidence" value="ECO:0007669"/>
    <property type="project" value="UniProtKB-KW"/>
</dbReference>
<feature type="binding site" evidence="2">
    <location>
        <position position="240"/>
    </location>
    <ligand>
        <name>a divalent metal cation</name>
        <dbReference type="ChEBI" id="CHEBI:60240"/>
        <label>1</label>
    </ligand>
</feature>
<dbReference type="AlphaFoldDB" id="S9WN35"/>
<evidence type="ECO:0000313" key="3">
    <source>
        <dbReference type="EMBL" id="CAD2222864.1"/>
    </source>
</evidence>
<sequence>MSLIKRVSSVMAEIAPLALADSSWDNVGVLVESPDSNKTNKVMLTIDLTSEVMEECIKRNAEVILSYHPPIFSSMKRLTLRDEKQKIILRTIRAGMSIYSPHTSLDAAEGGINDWLASLVDANSNVAEISPIQPTPEAEGGKTGIGRVVRLSTPRPFDQVVESVKDGLHLPTVRIAIPDGWERNQPVTTVAICAGSGTSVFRLLKGKVDVLFTGEMGHHDVLAANAAGRAVILGEHTNTERGYLSAVLAPLLRKKLGDKVEVLVSEKDHDPLVIW</sequence>
<dbReference type="SUPFAM" id="SSF102705">
    <property type="entry name" value="NIF3 (NGG1p interacting factor 3)-like"/>
    <property type="match status" value="1"/>
</dbReference>
<name>S9WN35_9TRYP</name>
<dbReference type="InterPro" id="IPR002678">
    <property type="entry name" value="DUF34/NIF3"/>
</dbReference>
<feature type="binding site" evidence="2">
    <location>
        <position position="236"/>
    </location>
    <ligand>
        <name>a divalent metal cation</name>
        <dbReference type="ChEBI" id="CHEBI:60240"/>
        <label>1</label>
    </ligand>
</feature>
<dbReference type="GO" id="GO:0005739">
    <property type="term" value="C:mitochondrion"/>
    <property type="evidence" value="ECO:0007669"/>
    <property type="project" value="TreeGrafter"/>
</dbReference>
<dbReference type="InterPro" id="IPR036069">
    <property type="entry name" value="DUF34/NIF3_sf"/>
</dbReference>
<proteinExistence type="inferred from homology"/>
<dbReference type="OrthoDB" id="3345469at2759"/>
<feature type="binding site" evidence="2">
    <location>
        <position position="106"/>
    </location>
    <ligand>
        <name>a divalent metal cation</name>
        <dbReference type="ChEBI" id="CHEBI:60240"/>
        <label>1</label>
    </ligand>
</feature>
<organism evidence="3 4">
    <name type="scientific">Angomonas deanei</name>
    <dbReference type="NCBI Taxonomy" id="59799"/>
    <lineage>
        <taxon>Eukaryota</taxon>
        <taxon>Discoba</taxon>
        <taxon>Euglenozoa</taxon>
        <taxon>Kinetoplastea</taxon>
        <taxon>Metakinetoplastina</taxon>
        <taxon>Trypanosomatida</taxon>
        <taxon>Trypanosomatidae</taxon>
        <taxon>Strigomonadinae</taxon>
        <taxon>Angomonas</taxon>
    </lineage>
</organism>
<evidence type="ECO:0000256" key="1">
    <source>
        <dbReference type="ARBA" id="ARBA00006964"/>
    </source>
</evidence>
<dbReference type="VEuPathDB" id="TriTrypDB:ADEAN_001041800"/>
<comment type="similarity">
    <text evidence="1">Belongs to the GTP cyclohydrolase I type 2/NIF3 family.</text>
</comment>
<dbReference type="PANTHER" id="PTHR13799">
    <property type="entry name" value="NGG1 INTERACTING FACTOR 3"/>
    <property type="match status" value="1"/>
</dbReference>
<dbReference type="EMBL" id="LR877172">
    <property type="protein sequence ID" value="CAD2222864.1"/>
    <property type="molecule type" value="Genomic_DNA"/>
</dbReference>
<evidence type="ECO:0000313" key="4">
    <source>
        <dbReference type="Proteomes" id="UP000515908"/>
    </source>
</evidence>
<dbReference type="Gene3D" id="3.40.1390.30">
    <property type="entry name" value="NIF3 (NGG1p interacting factor 3)-like"/>
    <property type="match status" value="1"/>
</dbReference>
<protein>
    <submittedName>
        <fullName evidence="3">NIF3 (NGG1p interacting factor 3), putative</fullName>
    </submittedName>
</protein>
<accession>S9WN35</accession>
<dbReference type="PANTHER" id="PTHR13799:SF13">
    <property type="entry name" value="NIF3-LIKE PROTEIN 1"/>
    <property type="match status" value="1"/>
</dbReference>
<dbReference type="Proteomes" id="UP000515908">
    <property type="component" value="Chromosome 28"/>
</dbReference>
<gene>
    <name evidence="3" type="ORF">ADEAN_001041800</name>
</gene>
<dbReference type="FunFam" id="3.40.1390.30:FF:000001">
    <property type="entry name" value="GTP cyclohydrolase 1 type 2"/>
    <property type="match status" value="1"/>
</dbReference>